<name>A0ACB6Z324_THEGA</name>
<sequence>MSSNRQSKQQRKGMPDSGPRRNAWTGSRASPTFSPALNSGRLPNGPPPSQQQPKDTGSFPPLNQQNGARPQETDRTLQSLTGLIGTTVTISTKTSQKYEGVVASTSSEGDTTGVILKDVKEISVPGAPLKDSIFIASTNIDTWASGPADAKAVNGDSFKTDTDISNKLGSRRERELTAWASDAPNPTPSVTFGTHGDDVTFGPGASNSSWDQFATNEKLFGVKTSFDEEVYTTKLDRSGPDFKERERKAQQIANEIMGSTTNSAHVREERTMDNAGDNGINEEEKYAGVVRGANAYIPPGARKTGGVEETPKPDIPKVSVNGPDGTTVTPQLSASNGTTPTPAISTGDAVVPAFRDFVSGEKQRLAQKKQAVFRAERDKWTADFVKFSQTFKLKKPIPDDLVPILTKDEEKQKQIREKTKSDAVSETARAIGQANTPPSTLGTPPQQPAPAVKATTNPPPPKPVQPSPMKPPVKSDTPIKRSGLFIQAIPPFKGKPSNPPPADVNTSIAVNRLNVNASSFKPNPQAIAFTPSVSPATTSGPSAANQSPKSKPTESAKPNPFFGIPIKKTTVVHIKDDFNPFKYAKVVEASAIATMWPYSGKRYSHNLPVQPPATQQHSPHLAPPVPPPMPPPSYEEDSAQQAAQSRSYVYAYPQYYPGQPMMPGMAPPPPGGYMPGPYMHPMHYQHAMPPPNGESIADKLPSHSSCSRSSAMYPSPSMGQMPPPGPYMPPPPPGTYPPPPNGGGPRPSMPPTPIPAHAHPYYSQSPQLQHAVPYPMMMPPGQHVPHPYEGAPPAPVQMGGVGHA</sequence>
<proteinExistence type="predicted"/>
<evidence type="ECO:0000313" key="1">
    <source>
        <dbReference type="EMBL" id="KAF9643963.1"/>
    </source>
</evidence>
<evidence type="ECO:0000313" key="2">
    <source>
        <dbReference type="Proteomes" id="UP000886501"/>
    </source>
</evidence>
<comment type="caution">
    <text evidence="1">The sequence shown here is derived from an EMBL/GenBank/DDBJ whole genome shotgun (WGS) entry which is preliminary data.</text>
</comment>
<keyword evidence="2" id="KW-1185">Reference proteome</keyword>
<accession>A0ACB6Z324</accession>
<protein>
    <submittedName>
        <fullName evidence="1">Uncharacterized protein</fullName>
    </submittedName>
</protein>
<reference evidence="1" key="1">
    <citation type="submission" date="2019-10" db="EMBL/GenBank/DDBJ databases">
        <authorList>
            <consortium name="DOE Joint Genome Institute"/>
            <person name="Kuo A."/>
            <person name="Miyauchi S."/>
            <person name="Kiss E."/>
            <person name="Drula E."/>
            <person name="Kohler A."/>
            <person name="Sanchez-Garcia M."/>
            <person name="Andreopoulos B."/>
            <person name="Barry K.W."/>
            <person name="Bonito G."/>
            <person name="Buee M."/>
            <person name="Carver A."/>
            <person name="Chen C."/>
            <person name="Cichocki N."/>
            <person name="Clum A."/>
            <person name="Culley D."/>
            <person name="Crous P.W."/>
            <person name="Fauchery L."/>
            <person name="Girlanda M."/>
            <person name="Hayes R."/>
            <person name="Keri Z."/>
            <person name="Labutti K."/>
            <person name="Lipzen A."/>
            <person name="Lombard V."/>
            <person name="Magnuson J."/>
            <person name="Maillard F."/>
            <person name="Morin E."/>
            <person name="Murat C."/>
            <person name="Nolan M."/>
            <person name="Ohm R."/>
            <person name="Pangilinan J."/>
            <person name="Pereira M."/>
            <person name="Perotto S."/>
            <person name="Peter M."/>
            <person name="Riley R."/>
            <person name="Sitrit Y."/>
            <person name="Stielow B."/>
            <person name="Szollosi G."/>
            <person name="Zifcakova L."/>
            <person name="Stursova M."/>
            <person name="Spatafora J.W."/>
            <person name="Tedersoo L."/>
            <person name="Vaario L.-M."/>
            <person name="Yamada A."/>
            <person name="Yan M."/>
            <person name="Wang P."/>
            <person name="Xu J."/>
            <person name="Bruns T."/>
            <person name="Baldrian P."/>
            <person name="Vilgalys R."/>
            <person name="Henrissat B."/>
            <person name="Grigoriev I.V."/>
            <person name="Hibbett D."/>
            <person name="Nagy L.G."/>
            <person name="Martin F.M."/>
        </authorList>
    </citation>
    <scope>NUCLEOTIDE SEQUENCE</scope>
    <source>
        <strain evidence="1">P2</strain>
    </source>
</reference>
<dbReference type="Proteomes" id="UP000886501">
    <property type="component" value="Unassembled WGS sequence"/>
</dbReference>
<dbReference type="EMBL" id="MU118171">
    <property type="protein sequence ID" value="KAF9643963.1"/>
    <property type="molecule type" value="Genomic_DNA"/>
</dbReference>
<organism evidence="1 2">
    <name type="scientific">Thelephora ganbajun</name>
    <name type="common">Ganba fungus</name>
    <dbReference type="NCBI Taxonomy" id="370292"/>
    <lineage>
        <taxon>Eukaryota</taxon>
        <taxon>Fungi</taxon>
        <taxon>Dikarya</taxon>
        <taxon>Basidiomycota</taxon>
        <taxon>Agaricomycotina</taxon>
        <taxon>Agaricomycetes</taxon>
        <taxon>Thelephorales</taxon>
        <taxon>Thelephoraceae</taxon>
        <taxon>Thelephora</taxon>
    </lineage>
</organism>
<gene>
    <name evidence="1" type="ORF">BDM02DRAFT_3150958</name>
</gene>
<reference evidence="1" key="2">
    <citation type="journal article" date="2020" name="Nat. Commun.">
        <title>Large-scale genome sequencing of mycorrhizal fungi provides insights into the early evolution of symbiotic traits.</title>
        <authorList>
            <person name="Miyauchi S."/>
            <person name="Kiss E."/>
            <person name="Kuo A."/>
            <person name="Drula E."/>
            <person name="Kohler A."/>
            <person name="Sanchez-Garcia M."/>
            <person name="Morin E."/>
            <person name="Andreopoulos B."/>
            <person name="Barry K.W."/>
            <person name="Bonito G."/>
            <person name="Buee M."/>
            <person name="Carver A."/>
            <person name="Chen C."/>
            <person name="Cichocki N."/>
            <person name="Clum A."/>
            <person name="Culley D."/>
            <person name="Crous P.W."/>
            <person name="Fauchery L."/>
            <person name="Girlanda M."/>
            <person name="Hayes R.D."/>
            <person name="Keri Z."/>
            <person name="LaButti K."/>
            <person name="Lipzen A."/>
            <person name="Lombard V."/>
            <person name="Magnuson J."/>
            <person name="Maillard F."/>
            <person name="Murat C."/>
            <person name="Nolan M."/>
            <person name="Ohm R.A."/>
            <person name="Pangilinan J."/>
            <person name="Pereira M.F."/>
            <person name="Perotto S."/>
            <person name="Peter M."/>
            <person name="Pfister S."/>
            <person name="Riley R."/>
            <person name="Sitrit Y."/>
            <person name="Stielow J.B."/>
            <person name="Szollosi G."/>
            <person name="Zifcakova L."/>
            <person name="Stursova M."/>
            <person name="Spatafora J.W."/>
            <person name="Tedersoo L."/>
            <person name="Vaario L.M."/>
            <person name="Yamada A."/>
            <person name="Yan M."/>
            <person name="Wang P."/>
            <person name="Xu J."/>
            <person name="Bruns T."/>
            <person name="Baldrian P."/>
            <person name="Vilgalys R."/>
            <person name="Dunand C."/>
            <person name="Henrissat B."/>
            <person name="Grigoriev I.V."/>
            <person name="Hibbett D."/>
            <person name="Nagy L.G."/>
            <person name="Martin F.M."/>
        </authorList>
    </citation>
    <scope>NUCLEOTIDE SEQUENCE</scope>
    <source>
        <strain evidence="1">P2</strain>
    </source>
</reference>